<reference evidence="6 7" key="1">
    <citation type="submission" date="2016-06" db="EMBL/GenBank/DDBJ databases">
        <title>Evolution of pathogenesis and genome organization in the Tremellales.</title>
        <authorList>
            <person name="Cuomo C."/>
            <person name="Litvintseva A."/>
            <person name="Heitman J."/>
            <person name="Chen Y."/>
            <person name="Sun S."/>
            <person name="Springer D."/>
            <person name="Dromer F."/>
            <person name="Young S."/>
            <person name="Zeng Q."/>
            <person name="Chapman S."/>
            <person name="Gujja S."/>
            <person name="Saif S."/>
            <person name="Birren B."/>
        </authorList>
    </citation>
    <scope>NUCLEOTIDE SEQUENCE [LARGE SCALE GENOMIC DNA]</scope>
    <source>
        <strain evidence="6 7">CBS 7118</strain>
    </source>
</reference>
<organism evidence="6 7">
    <name type="scientific">Cryptococcus wingfieldii CBS 7118</name>
    <dbReference type="NCBI Taxonomy" id="1295528"/>
    <lineage>
        <taxon>Eukaryota</taxon>
        <taxon>Fungi</taxon>
        <taxon>Dikarya</taxon>
        <taxon>Basidiomycota</taxon>
        <taxon>Agaricomycotina</taxon>
        <taxon>Tremellomycetes</taxon>
        <taxon>Tremellales</taxon>
        <taxon>Cryptococcaceae</taxon>
        <taxon>Cryptococcus</taxon>
    </lineage>
</organism>
<comment type="similarity">
    <text evidence="2">Belongs to the mitochondrion-specific ribosomal protein mS41 family.</text>
</comment>
<keyword evidence="3" id="KW-0496">Mitochondrion</keyword>
<dbReference type="Proteomes" id="UP000094819">
    <property type="component" value="Unassembled WGS sequence"/>
</dbReference>
<keyword evidence="7" id="KW-1185">Reference proteome</keyword>
<dbReference type="GO" id="GO:0005739">
    <property type="term" value="C:mitochondrion"/>
    <property type="evidence" value="ECO:0007669"/>
    <property type="project" value="UniProtKB-SubCell"/>
</dbReference>
<dbReference type="InterPro" id="IPR039603">
    <property type="entry name" value="Ribosomal_mS41"/>
</dbReference>
<evidence type="ECO:0000256" key="3">
    <source>
        <dbReference type="ARBA" id="ARBA00023128"/>
    </source>
</evidence>
<sequence length="136" mass="15098">MSLQSLRASSSRLPRSTRLFSTSSTLLQKSPLAASAEIPTPAALLEKIGRNADKKLTPFAETWESLNQVWVRPKKMAESGLSTKEKRYIVCQPLWAFSRYSQGSSPSAFIRPPKPAKKFRGWGPKIQHGVRVGGEE</sequence>
<gene>
    <name evidence="6" type="ORF">L198_03885</name>
</gene>
<dbReference type="AlphaFoldDB" id="A0A1E3J901"/>
<protein>
    <recommendedName>
        <fullName evidence="4">Small ribosomal subunit protein mS41</fullName>
    </recommendedName>
</protein>
<evidence type="ECO:0000256" key="2">
    <source>
        <dbReference type="ARBA" id="ARBA00010492"/>
    </source>
</evidence>
<dbReference type="PANTHER" id="PTHR28235">
    <property type="entry name" value="PROTEIN FYV4, MITOCHONDRIAL"/>
    <property type="match status" value="1"/>
</dbReference>
<accession>A0A1E3J901</accession>
<dbReference type="PANTHER" id="PTHR28235:SF1">
    <property type="entry name" value="SMALL RIBOSOMAL SUBUNIT PROTEIN MS41"/>
    <property type="match status" value="1"/>
</dbReference>
<dbReference type="GeneID" id="30193098"/>
<evidence type="ECO:0000256" key="4">
    <source>
        <dbReference type="ARBA" id="ARBA00035129"/>
    </source>
</evidence>
<comment type="caution">
    <text evidence="6">The sequence shown here is derived from an EMBL/GenBank/DDBJ whole genome shotgun (WGS) entry which is preliminary data.</text>
</comment>
<name>A0A1E3J901_9TREE</name>
<evidence type="ECO:0000313" key="6">
    <source>
        <dbReference type="EMBL" id="ODN97322.1"/>
    </source>
</evidence>
<dbReference type="SMART" id="SM01238">
    <property type="entry name" value="IGR"/>
    <property type="match status" value="1"/>
</dbReference>
<dbReference type="Pfam" id="PF09597">
    <property type="entry name" value="SAM_Ribosomal_mS41"/>
    <property type="match status" value="1"/>
</dbReference>
<dbReference type="InterPro" id="IPR019083">
    <property type="entry name" value="SAM_Ribosomal_mS41"/>
</dbReference>
<feature type="domain" description="Small ribosomal subunit protein mS41 SAM" evidence="5">
    <location>
        <begin position="41"/>
        <end position="103"/>
    </location>
</feature>
<proteinExistence type="inferred from homology"/>
<dbReference type="OrthoDB" id="18595at2759"/>
<comment type="subcellular location">
    <subcellularLocation>
        <location evidence="1">Mitochondrion</location>
    </subcellularLocation>
</comment>
<dbReference type="RefSeq" id="XP_019031924.1">
    <property type="nucleotide sequence ID" value="XM_019176011.1"/>
</dbReference>
<evidence type="ECO:0000313" key="7">
    <source>
        <dbReference type="Proteomes" id="UP000094819"/>
    </source>
</evidence>
<evidence type="ECO:0000256" key="1">
    <source>
        <dbReference type="ARBA" id="ARBA00004173"/>
    </source>
</evidence>
<evidence type="ECO:0000259" key="5">
    <source>
        <dbReference type="SMART" id="SM01238"/>
    </source>
</evidence>
<dbReference type="EMBL" id="AWGH01000010">
    <property type="protein sequence ID" value="ODN97322.1"/>
    <property type="molecule type" value="Genomic_DNA"/>
</dbReference>